<dbReference type="PATRIC" id="fig|1107882.3.peg.4052"/>
<dbReference type="AlphaFoldDB" id="H0HVE3"/>
<gene>
    <name evidence="1" type="ORF">MAXJ12_20750</name>
</gene>
<evidence type="ECO:0000313" key="1">
    <source>
        <dbReference type="EMBL" id="EHK55291.1"/>
    </source>
</evidence>
<dbReference type="Proteomes" id="UP000003250">
    <property type="component" value="Unassembled WGS sequence"/>
</dbReference>
<proteinExistence type="predicted"/>
<dbReference type="RefSeq" id="WP_008837751.1">
    <property type="nucleotide sequence ID" value="NZ_AHAM01000172.1"/>
</dbReference>
<evidence type="ECO:0008006" key="3">
    <source>
        <dbReference type="Google" id="ProtNLM"/>
    </source>
</evidence>
<organism evidence="1 2">
    <name type="scientific">Mesorhizobium alhagi CCNWXJ12-2</name>
    <dbReference type="NCBI Taxonomy" id="1107882"/>
    <lineage>
        <taxon>Bacteria</taxon>
        <taxon>Pseudomonadati</taxon>
        <taxon>Pseudomonadota</taxon>
        <taxon>Alphaproteobacteria</taxon>
        <taxon>Hyphomicrobiales</taxon>
        <taxon>Phyllobacteriaceae</taxon>
        <taxon>Allomesorhizobium</taxon>
    </lineage>
</organism>
<evidence type="ECO:0000313" key="2">
    <source>
        <dbReference type="Proteomes" id="UP000003250"/>
    </source>
</evidence>
<accession>H0HVE3</accession>
<name>H0HVE3_9HYPH</name>
<dbReference type="EMBL" id="AHAM01000172">
    <property type="protein sequence ID" value="EHK55291.1"/>
    <property type="molecule type" value="Genomic_DNA"/>
</dbReference>
<reference evidence="1 2" key="1">
    <citation type="journal article" date="2012" name="J. Bacteriol.">
        <title>Draft Genome Sequence of Mesorhizobium alhagi CCNWXJ12-2T, a Novel Salt-Resistant Species Isolated from the Desert of Northwestern China.</title>
        <authorList>
            <person name="Zhou M."/>
            <person name="Chen W."/>
            <person name="Chen H."/>
            <person name="Wei G."/>
        </authorList>
    </citation>
    <scope>NUCLEOTIDE SEQUENCE [LARGE SCALE GENOMIC DNA]</scope>
    <source>
        <strain evidence="1 2">CCNWXJ12-2</strain>
    </source>
</reference>
<protein>
    <recommendedName>
        <fullName evidence="3">Esterase</fullName>
    </recommendedName>
</protein>
<keyword evidence="2" id="KW-1185">Reference proteome</keyword>
<sequence length="221" mass="24586">MKPLARQISDAASWFAEVASKLSVRRDNAPIATVDRLCAFAATRAALITQKKLYGYLKERMGTSYPRMFKDELFARSIHIATMHVFAASLSDLTIHVVAHVGAGSALGPSELRRMAVECYKFGIAENAEQAPDRAAPALWLAAFERRLDDTSWENVAAGASAFTESPKALVKWAPISDEYKKYDREIVENSIRFAWNEIREDFRKRLDPAAVAADWTSNSG</sequence>